<evidence type="ECO:0000259" key="3">
    <source>
        <dbReference type="Pfam" id="PF00462"/>
    </source>
</evidence>
<dbReference type="SUPFAM" id="SSF47616">
    <property type="entry name" value="GST C-terminal domain-like"/>
    <property type="match status" value="1"/>
</dbReference>
<comment type="similarity">
    <text evidence="1">Belongs to the GST superfamily.</text>
</comment>
<dbReference type="InterPro" id="IPR036282">
    <property type="entry name" value="Glutathione-S-Trfase_C_sf"/>
</dbReference>
<organism evidence="4 5">
    <name type="scientific">Ditylenchus destructor</name>
    <dbReference type="NCBI Taxonomy" id="166010"/>
    <lineage>
        <taxon>Eukaryota</taxon>
        <taxon>Metazoa</taxon>
        <taxon>Ecdysozoa</taxon>
        <taxon>Nematoda</taxon>
        <taxon>Chromadorea</taxon>
        <taxon>Rhabditida</taxon>
        <taxon>Tylenchina</taxon>
        <taxon>Tylenchomorpha</taxon>
        <taxon>Sphaerularioidea</taxon>
        <taxon>Anguinidae</taxon>
        <taxon>Anguininae</taxon>
        <taxon>Ditylenchus</taxon>
    </lineage>
</organism>
<gene>
    <name evidence="4" type="ORF">DdX_07450</name>
</gene>
<dbReference type="SUPFAM" id="SSF52833">
    <property type="entry name" value="Thioredoxin-like"/>
    <property type="match status" value="1"/>
</dbReference>
<dbReference type="InterPro" id="IPR034335">
    <property type="entry name" value="PGES2_C"/>
</dbReference>
<name>A0AAD4R521_9BILA</name>
<dbReference type="PANTHER" id="PTHR12782:SF5">
    <property type="entry name" value="PROSTAGLANDIN E SYNTHASE 2"/>
    <property type="match status" value="1"/>
</dbReference>
<dbReference type="InterPro" id="IPR002109">
    <property type="entry name" value="Glutaredoxin"/>
</dbReference>
<comment type="caution">
    <text evidence="4">The sequence shown here is derived from an EMBL/GenBank/DDBJ whole genome shotgun (WGS) entry which is preliminary data.</text>
</comment>
<evidence type="ECO:0000256" key="2">
    <source>
        <dbReference type="ARBA" id="ARBA00023098"/>
    </source>
</evidence>
<protein>
    <submittedName>
        <fullName evidence="4">Glutaredoxin domain-containing protein</fullName>
    </submittedName>
</protein>
<feature type="domain" description="Glutaredoxin" evidence="3">
    <location>
        <begin position="85"/>
        <end position="114"/>
    </location>
</feature>
<dbReference type="Pfam" id="PF00462">
    <property type="entry name" value="Glutaredoxin"/>
    <property type="match status" value="1"/>
</dbReference>
<dbReference type="GO" id="GO:0005739">
    <property type="term" value="C:mitochondrion"/>
    <property type="evidence" value="ECO:0007669"/>
    <property type="project" value="TreeGrafter"/>
</dbReference>
<dbReference type="SFLD" id="SFLDG01203">
    <property type="entry name" value="Prostaglandin_E_synthase_like1"/>
    <property type="match status" value="1"/>
</dbReference>
<dbReference type="GO" id="GO:0050220">
    <property type="term" value="F:prostaglandin-E synthase activity"/>
    <property type="evidence" value="ECO:0007669"/>
    <property type="project" value="InterPro"/>
</dbReference>
<keyword evidence="2" id="KW-0443">Lipid metabolism</keyword>
<dbReference type="AlphaFoldDB" id="A0AAD4R521"/>
<dbReference type="PANTHER" id="PTHR12782">
    <property type="entry name" value="MICROSOMAL PROSTAGLANDIN E SYNTHASE-2"/>
    <property type="match status" value="1"/>
</dbReference>
<dbReference type="SFLD" id="SFLDS00019">
    <property type="entry name" value="Glutathione_Transferase_(cytos"/>
    <property type="match status" value="1"/>
</dbReference>
<evidence type="ECO:0000313" key="5">
    <source>
        <dbReference type="Proteomes" id="UP001201812"/>
    </source>
</evidence>
<keyword evidence="5" id="KW-1185">Reference proteome</keyword>
<dbReference type="InterPro" id="IPR040079">
    <property type="entry name" value="Glutathione_S-Trfase"/>
</dbReference>
<reference evidence="4" key="1">
    <citation type="submission" date="2022-01" db="EMBL/GenBank/DDBJ databases">
        <title>Genome Sequence Resource for Two Populations of Ditylenchus destructor, the Migratory Endoparasitic Phytonematode.</title>
        <authorList>
            <person name="Zhang H."/>
            <person name="Lin R."/>
            <person name="Xie B."/>
        </authorList>
    </citation>
    <scope>NUCLEOTIDE SEQUENCE</scope>
    <source>
        <strain evidence="4">BazhouSP</strain>
    </source>
</reference>
<accession>A0AAD4R521</accession>
<dbReference type="InterPro" id="IPR034334">
    <property type="entry name" value="PGES2"/>
</dbReference>
<dbReference type="GO" id="GO:0006629">
    <property type="term" value="P:lipid metabolic process"/>
    <property type="evidence" value="ECO:0007669"/>
    <property type="project" value="UniProtKB-KW"/>
</dbReference>
<dbReference type="InterPro" id="IPR036249">
    <property type="entry name" value="Thioredoxin-like_sf"/>
</dbReference>
<dbReference type="CDD" id="cd03197">
    <property type="entry name" value="GST_C_mPGES2"/>
    <property type="match status" value="1"/>
</dbReference>
<dbReference type="Gene3D" id="1.20.1050.10">
    <property type="match status" value="1"/>
</dbReference>
<evidence type="ECO:0000256" key="1">
    <source>
        <dbReference type="ARBA" id="ARBA00007409"/>
    </source>
</evidence>
<dbReference type="EMBL" id="JAKKPZ010000010">
    <property type="protein sequence ID" value="KAI1716400.1"/>
    <property type="molecule type" value="Genomic_DNA"/>
</dbReference>
<dbReference type="Gene3D" id="3.40.30.10">
    <property type="entry name" value="Glutaredoxin"/>
    <property type="match status" value="1"/>
</dbReference>
<evidence type="ECO:0000313" key="4">
    <source>
        <dbReference type="EMBL" id="KAI1716400.1"/>
    </source>
</evidence>
<sequence>MWNRSILALSSGVDLARRFTCTAAAGGVGSGLLLGSVLLVHESKEETTKKPWTVEYPSATKSHNEFDFSRRIVSDFDKTGLNLKFYQYQSCPFCCKLRAFLDYYGFSYDVIEVNPVTKSQIKFSPDYKKVPILHSSCCEKPLVQSSLIISMLKTYLLRKDATLPSVLELYPPHTTVDPKSKKPLVTYPNQFVIMPEGKIGTHEELQNIREEREIREWVDDWFIHLISPNVYRTWSESLETFRHFDKVGDWERNFSTVGRYMAIYIGAAFMWQISKILKKRHKIDDERKALSDAIEFFLSTKGPDRKFAGGNNPNLADLSLYGALNSFAGCTAYNQLRVNNAFCEWFDAVDTAVKEKRGRKLLEEKCKNLK</sequence>
<dbReference type="SFLD" id="SFLDG01182">
    <property type="entry name" value="Prostaglandin_E_synthase_like"/>
    <property type="match status" value="1"/>
</dbReference>
<dbReference type="Proteomes" id="UP001201812">
    <property type="component" value="Unassembled WGS sequence"/>
</dbReference>
<proteinExistence type="inferred from homology"/>